<organism evidence="2 3">
    <name type="scientific">Tenebrio molitor</name>
    <name type="common">Yellow mealworm beetle</name>
    <dbReference type="NCBI Taxonomy" id="7067"/>
    <lineage>
        <taxon>Eukaryota</taxon>
        <taxon>Metazoa</taxon>
        <taxon>Ecdysozoa</taxon>
        <taxon>Arthropoda</taxon>
        <taxon>Hexapoda</taxon>
        <taxon>Insecta</taxon>
        <taxon>Pterygota</taxon>
        <taxon>Neoptera</taxon>
        <taxon>Endopterygota</taxon>
        <taxon>Coleoptera</taxon>
        <taxon>Polyphaga</taxon>
        <taxon>Cucujiformia</taxon>
        <taxon>Tenebrionidae</taxon>
        <taxon>Tenebrio</taxon>
    </lineage>
</organism>
<reference evidence="2" key="2">
    <citation type="submission" date="2021-08" db="EMBL/GenBank/DDBJ databases">
        <authorList>
            <person name="Eriksson T."/>
        </authorList>
    </citation>
    <scope>NUCLEOTIDE SEQUENCE</scope>
    <source>
        <strain evidence="2">Stoneville</strain>
        <tissue evidence="2">Whole head</tissue>
    </source>
</reference>
<dbReference type="Proteomes" id="UP000719412">
    <property type="component" value="Unassembled WGS sequence"/>
</dbReference>
<name>A0A8J6LGT8_TENMO</name>
<dbReference type="AlphaFoldDB" id="A0A8J6LGT8"/>
<gene>
    <name evidence="2" type="ORF">GEV33_000602</name>
</gene>
<dbReference type="EMBL" id="JABDTM020003768">
    <property type="protein sequence ID" value="KAH0822189.1"/>
    <property type="molecule type" value="Genomic_DNA"/>
</dbReference>
<proteinExistence type="predicted"/>
<protein>
    <submittedName>
        <fullName evidence="2">Uncharacterized protein</fullName>
    </submittedName>
</protein>
<comment type="caution">
    <text evidence="2">The sequence shown here is derived from an EMBL/GenBank/DDBJ whole genome shotgun (WGS) entry which is preliminary data.</text>
</comment>
<evidence type="ECO:0000313" key="2">
    <source>
        <dbReference type="EMBL" id="KAH0822189.1"/>
    </source>
</evidence>
<evidence type="ECO:0000256" key="1">
    <source>
        <dbReference type="SAM" id="MobiDB-lite"/>
    </source>
</evidence>
<reference evidence="2" key="1">
    <citation type="journal article" date="2020" name="J Insects Food Feed">
        <title>The yellow mealworm (Tenebrio molitor) genome: a resource for the emerging insects as food and feed industry.</title>
        <authorList>
            <person name="Eriksson T."/>
            <person name="Andere A."/>
            <person name="Kelstrup H."/>
            <person name="Emery V."/>
            <person name="Picard C."/>
        </authorList>
    </citation>
    <scope>NUCLEOTIDE SEQUENCE</scope>
    <source>
        <strain evidence="2">Stoneville</strain>
        <tissue evidence="2">Whole head</tissue>
    </source>
</reference>
<keyword evidence="3" id="KW-1185">Reference proteome</keyword>
<accession>A0A8J6LGT8</accession>
<feature type="region of interest" description="Disordered" evidence="1">
    <location>
        <begin position="25"/>
        <end position="46"/>
    </location>
</feature>
<sequence length="112" mass="12530">MVKYTNPELTDMVLIYGEALSNADATSSHEEISRSPSSLTTPNQKVRFWDSSSVKNEQREVKTRWDLGKDDSIERSVFRKIVPLRAVVRIEHPTGEGLKKAECPGAEAVLSL</sequence>
<evidence type="ECO:0000313" key="3">
    <source>
        <dbReference type="Proteomes" id="UP000719412"/>
    </source>
</evidence>